<feature type="domain" description="Reverse transcriptase" evidence="1">
    <location>
        <begin position="13"/>
        <end position="123"/>
    </location>
</feature>
<dbReference type="InterPro" id="IPR043502">
    <property type="entry name" value="DNA/RNA_pol_sf"/>
</dbReference>
<keyword evidence="3" id="KW-1185">Reference proteome</keyword>
<dbReference type="OrthoDB" id="410104at2759"/>
<dbReference type="AlphaFoldDB" id="A0A9Q1F6P5"/>
<gene>
    <name evidence="2" type="ORF">SKAU_G00234270</name>
</gene>
<organism evidence="2 3">
    <name type="scientific">Synaphobranchus kaupii</name>
    <name type="common">Kaup's arrowtooth eel</name>
    <dbReference type="NCBI Taxonomy" id="118154"/>
    <lineage>
        <taxon>Eukaryota</taxon>
        <taxon>Metazoa</taxon>
        <taxon>Chordata</taxon>
        <taxon>Craniata</taxon>
        <taxon>Vertebrata</taxon>
        <taxon>Euteleostomi</taxon>
        <taxon>Actinopterygii</taxon>
        <taxon>Neopterygii</taxon>
        <taxon>Teleostei</taxon>
        <taxon>Anguilliformes</taxon>
        <taxon>Synaphobranchidae</taxon>
        <taxon>Synaphobranchus</taxon>
    </lineage>
</organism>
<proteinExistence type="predicted"/>
<dbReference type="PANTHER" id="PTHR47027:SF27">
    <property type="entry name" value="REVERSE TRANSCRIPTASE DOMAIN-CONTAINING PROTEIN"/>
    <property type="match status" value="1"/>
</dbReference>
<dbReference type="EMBL" id="JAINUF010000008">
    <property type="protein sequence ID" value="KAJ8351951.1"/>
    <property type="molecule type" value="Genomic_DNA"/>
</dbReference>
<protein>
    <recommendedName>
        <fullName evidence="1">Reverse transcriptase domain-containing protein</fullName>
    </recommendedName>
</protein>
<reference evidence="2" key="1">
    <citation type="journal article" date="2023" name="Science">
        <title>Genome structures resolve the early diversification of teleost fishes.</title>
        <authorList>
            <person name="Parey E."/>
            <person name="Louis A."/>
            <person name="Montfort J."/>
            <person name="Bouchez O."/>
            <person name="Roques C."/>
            <person name="Iampietro C."/>
            <person name="Lluch J."/>
            <person name="Castinel A."/>
            <person name="Donnadieu C."/>
            <person name="Desvignes T."/>
            <person name="Floi Bucao C."/>
            <person name="Jouanno E."/>
            <person name="Wen M."/>
            <person name="Mejri S."/>
            <person name="Dirks R."/>
            <person name="Jansen H."/>
            <person name="Henkel C."/>
            <person name="Chen W.J."/>
            <person name="Zahm M."/>
            <person name="Cabau C."/>
            <person name="Klopp C."/>
            <person name="Thompson A.W."/>
            <person name="Robinson-Rechavi M."/>
            <person name="Braasch I."/>
            <person name="Lecointre G."/>
            <person name="Bobe J."/>
            <person name="Postlethwait J.H."/>
            <person name="Berthelot C."/>
            <person name="Roest Crollius H."/>
            <person name="Guiguen Y."/>
        </authorList>
    </citation>
    <scope>NUCLEOTIDE SEQUENCE</scope>
    <source>
        <strain evidence="2">WJC10195</strain>
    </source>
</reference>
<dbReference type="Proteomes" id="UP001152622">
    <property type="component" value="Chromosome 8"/>
</dbReference>
<comment type="caution">
    <text evidence="2">The sequence shown here is derived from an EMBL/GenBank/DDBJ whole genome shotgun (WGS) entry which is preliminary data.</text>
</comment>
<dbReference type="SUPFAM" id="SSF56672">
    <property type="entry name" value="DNA/RNA polymerases"/>
    <property type="match status" value="1"/>
</dbReference>
<name>A0A9Q1F6P5_SYNKA</name>
<dbReference type="InterPro" id="IPR000477">
    <property type="entry name" value="RT_dom"/>
</dbReference>
<dbReference type="Pfam" id="PF00078">
    <property type="entry name" value="RVT_1"/>
    <property type="match status" value="1"/>
</dbReference>
<sequence>MYTGTRAKVTTPDGNSEEFDIFAGVLQGDTLASFLFIIRSRRFPAVVLADLDYADDISLLSDRVEQAQELLTRVETECAKIGLWLNAKKTEVITYNILPDHPPLMTTGGTALKEVTDFKYLGSWVNSSEQDLKVRKAISWKALNGMPSVWNSNLPRHIKLSFFYATVESVLLYDCECWTLKPSPQKSLDGCYTRMLRVVLNINHNEHVTNKRLYGEALRLSEKVAVRRMRLAGHCQRHLELPASKLVLWEPTHGQRSRGHLTPTYVDILRKGVGAETTEELAGCIAWRIEKTGNTVGGLV</sequence>
<accession>A0A9Q1F6P5</accession>
<evidence type="ECO:0000313" key="3">
    <source>
        <dbReference type="Proteomes" id="UP001152622"/>
    </source>
</evidence>
<dbReference type="PANTHER" id="PTHR47027">
    <property type="entry name" value="REVERSE TRANSCRIPTASE DOMAIN-CONTAINING PROTEIN"/>
    <property type="match status" value="1"/>
</dbReference>
<evidence type="ECO:0000313" key="2">
    <source>
        <dbReference type="EMBL" id="KAJ8351951.1"/>
    </source>
</evidence>
<evidence type="ECO:0000259" key="1">
    <source>
        <dbReference type="Pfam" id="PF00078"/>
    </source>
</evidence>